<dbReference type="Pfam" id="PF04675">
    <property type="entry name" value="DNA_ligase_A_N"/>
    <property type="match status" value="1"/>
</dbReference>
<feature type="region of interest" description="Disordered" evidence="2">
    <location>
        <begin position="261"/>
        <end position="356"/>
    </location>
</feature>
<evidence type="ECO:0000313" key="4">
    <source>
        <dbReference type="EMBL" id="KAG4411378.1"/>
    </source>
</evidence>
<feature type="compositionally biased region" description="Basic residues" evidence="2">
    <location>
        <begin position="193"/>
        <end position="203"/>
    </location>
</feature>
<dbReference type="InterPro" id="IPR036599">
    <property type="entry name" value="DNA_ligase_N_sf"/>
</dbReference>
<organism evidence="4 5">
    <name type="scientific">Cadophora malorum</name>
    <dbReference type="NCBI Taxonomy" id="108018"/>
    <lineage>
        <taxon>Eukaryota</taxon>
        <taxon>Fungi</taxon>
        <taxon>Dikarya</taxon>
        <taxon>Ascomycota</taxon>
        <taxon>Pezizomycotina</taxon>
        <taxon>Leotiomycetes</taxon>
        <taxon>Helotiales</taxon>
        <taxon>Ploettnerulaceae</taxon>
        <taxon>Cadophora</taxon>
    </lineage>
</organism>
<gene>
    <name evidence="4" type="ORF">IFR04_015485</name>
</gene>
<sequence length="510" mass="56804">MSWFQTHRWRINAQDTDGNAVLMMLKPERQTDREYGLEDYVEQILARIFKMPTTMYERLKSWREDVHNHGDLASRLCKVLQEMNITPCSSIVSIMSADEIDQALLRIAMFNPGSSIAVQSLKEQHEAPPDRIEVLEGLYLRLQPREAKWLTRIILKNFGLVTLPGGFPVPGNVTHLPNSLPVMLNFPNEPPTPKRRTRTRVKRGVGSNKPDQPLPTPPTSSPNLLHPETAAVAEKPAPRYRIGWDPESSTLSASIKVIAHPAQPGSSSLPTSSKPRLASPPISSLPTASIPTKSLPPRKALGQISTNIPSGGSQSQQSQSRSQEKNTPARHPTASSDRQRSPTKTPSKHTPKSPVVFSTGKCLLTRASPPGNNSHSRCQFSSCLLILSPCLQSHPHLLNTLIPTHGAHYLTSLLQLSHPTVPRRTKSGRRVKRFILVDITRPEKAVRFCQEVERAVGELVDGGVRGWRTKGGRKERIPIFDWRVLESAAKWEKGVTMEYDVLEKHFQGVI</sequence>
<feature type="compositionally biased region" description="Low complexity" evidence="2">
    <location>
        <begin position="310"/>
        <end position="321"/>
    </location>
</feature>
<dbReference type="EMBL" id="JAFJYH010000484">
    <property type="protein sequence ID" value="KAG4411378.1"/>
    <property type="molecule type" value="Genomic_DNA"/>
</dbReference>
<protein>
    <recommendedName>
        <fullName evidence="3">DNA ligase ATP-dependent N-terminal domain-containing protein</fullName>
    </recommendedName>
</protein>
<dbReference type="GO" id="GO:0003910">
    <property type="term" value="F:DNA ligase (ATP) activity"/>
    <property type="evidence" value="ECO:0007669"/>
    <property type="project" value="InterPro"/>
</dbReference>
<feature type="region of interest" description="Disordered" evidence="2">
    <location>
        <begin position="184"/>
        <end position="225"/>
    </location>
</feature>
<keyword evidence="1" id="KW-0436">Ligase</keyword>
<dbReference type="AlphaFoldDB" id="A0A8H7T330"/>
<dbReference type="OrthoDB" id="2160351at2759"/>
<reference evidence="4" key="1">
    <citation type="submission" date="2021-02" db="EMBL/GenBank/DDBJ databases">
        <title>Genome sequence Cadophora malorum strain M34.</title>
        <authorList>
            <person name="Stefanovic E."/>
            <person name="Vu D."/>
            <person name="Scully C."/>
            <person name="Dijksterhuis J."/>
            <person name="Roader J."/>
            <person name="Houbraken J."/>
        </authorList>
    </citation>
    <scope>NUCLEOTIDE SEQUENCE</scope>
    <source>
        <strain evidence="4">M34</strain>
    </source>
</reference>
<dbReference type="GO" id="GO:0003677">
    <property type="term" value="F:DNA binding"/>
    <property type="evidence" value="ECO:0007669"/>
    <property type="project" value="InterPro"/>
</dbReference>
<feature type="domain" description="DNA ligase ATP-dependent N-terminal" evidence="3">
    <location>
        <begin position="13"/>
        <end position="158"/>
    </location>
</feature>
<feature type="compositionally biased region" description="Polar residues" evidence="2">
    <location>
        <begin position="281"/>
        <end position="292"/>
    </location>
</feature>
<dbReference type="GO" id="GO:0006281">
    <property type="term" value="P:DNA repair"/>
    <property type="evidence" value="ECO:0007669"/>
    <property type="project" value="InterPro"/>
</dbReference>
<evidence type="ECO:0000256" key="1">
    <source>
        <dbReference type="ARBA" id="ARBA00022598"/>
    </source>
</evidence>
<evidence type="ECO:0000313" key="5">
    <source>
        <dbReference type="Proteomes" id="UP000664132"/>
    </source>
</evidence>
<keyword evidence="5" id="KW-1185">Reference proteome</keyword>
<dbReference type="GO" id="GO:0006310">
    <property type="term" value="P:DNA recombination"/>
    <property type="evidence" value="ECO:0007669"/>
    <property type="project" value="InterPro"/>
</dbReference>
<accession>A0A8H7T330</accession>
<dbReference type="Proteomes" id="UP000664132">
    <property type="component" value="Unassembled WGS sequence"/>
</dbReference>
<evidence type="ECO:0000259" key="3">
    <source>
        <dbReference type="Pfam" id="PF04675"/>
    </source>
</evidence>
<feature type="compositionally biased region" description="Polar residues" evidence="2">
    <location>
        <begin position="264"/>
        <end position="274"/>
    </location>
</feature>
<comment type="caution">
    <text evidence="4">The sequence shown here is derived from an EMBL/GenBank/DDBJ whole genome shotgun (WGS) entry which is preliminary data.</text>
</comment>
<dbReference type="InterPro" id="IPR012308">
    <property type="entry name" value="DNA_ligase_ATP-dep_N"/>
</dbReference>
<proteinExistence type="predicted"/>
<name>A0A8H7T330_9HELO</name>
<dbReference type="Gene3D" id="1.10.3260.10">
    <property type="entry name" value="DNA ligase, ATP-dependent, N-terminal domain"/>
    <property type="match status" value="1"/>
</dbReference>
<evidence type="ECO:0000256" key="2">
    <source>
        <dbReference type="SAM" id="MobiDB-lite"/>
    </source>
</evidence>